<reference evidence="1" key="1">
    <citation type="submission" date="2020-05" db="EMBL/GenBank/DDBJ databases">
        <title>Large-scale comparative analyses of tick genomes elucidate their genetic diversity and vector capacities.</title>
        <authorList>
            <person name="Jia N."/>
            <person name="Wang J."/>
            <person name="Shi W."/>
            <person name="Du L."/>
            <person name="Sun Y."/>
            <person name="Zhan W."/>
            <person name="Jiang J."/>
            <person name="Wang Q."/>
            <person name="Zhang B."/>
            <person name="Ji P."/>
            <person name="Sakyi L.B."/>
            <person name="Cui X."/>
            <person name="Yuan T."/>
            <person name="Jiang B."/>
            <person name="Yang W."/>
            <person name="Lam T.T.-Y."/>
            <person name="Chang Q."/>
            <person name="Ding S."/>
            <person name="Wang X."/>
            <person name="Zhu J."/>
            <person name="Ruan X."/>
            <person name="Zhao L."/>
            <person name="Wei J."/>
            <person name="Que T."/>
            <person name="Du C."/>
            <person name="Cheng J."/>
            <person name="Dai P."/>
            <person name="Han X."/>
            <person name="Huang E."/>
            <person name="Gao Y."/>
            <person name="Liu J."/>
            <person name="Shao H."/>
            <person name="Ye R."/>
            <person name="Li L."/>
            <person name="Wei W."/>
            <person name="Wang X."/>
            <person name="Wang C."/>
            <person name="Yang T."/>
            <person name="Huo Q."/>
            <person name="Li W."/>
            <person name="Guo W."/>
            <person name="Chen H."/>
            <person name="Zhou L."/>
            <person name="Ni X."/>
            <person name="Tian J."/>
            <person name="Zhou Y."/>
            <person name="Sheng Y."/>
            <person name="Liu T."/>
            <person name="Pan Y."/>
            <person name="Xia L."/>
            <person name="Li J."/>
            <person name="Zhao F."/>
            <person name="Cao W."/>
        </authorList>
    </citation>
    <scope>NUCLEOTIDE SEQUENCE</scope>
    <source>
        <strain evidence="1">Dsil-2018</strain>
    </source>
</reference>
<protein>
    <submittedName>
        <fullName evidence="1">Uncharacterized protein</fullName>
    </submittedName>
</protein>
<accession>A0ACB8CXX0</accession>
<proteinExistence type="predicted"/>
<gene>
    <name evidence="1" type="ORF">HPB49_014753</name>
</gene>
<evidence type="ECO:0000313" key="2">
    <source>
        <dbReference type="Proteomes" id="UP000821865"/>
    </source>
</evidence>
<name>A0ACB8CXX0_DERSI</name>
<dbReference type="Proteomes" id="UP000821865">
    <property type="component" value="Chromosome 4"/>
</dbReference>
<keyword evidence="2" id="KW-1185">Reference proteome</keyword>
<sequence>MVRPIKKFSTKNKFGKRVRRSLSENFKKRPAMTPDNEDDDLAAIGSADTEAVAAAATCKICKGDAKIMRGERKYGLAVKLQLVCTNCGDVSSKWSSPRVDGDQKINPFTVNLLAARAMQATGNRQTALNDVFATMNIARRGLHTKTWQAYVKKKLAPAATLAAEKLMIECASSVRETYVELNLDNPGNIAVSYDGSWMTRGHSSHIGVGTVIELISGLMLDYVVLSNFCAGCESGPKEGDPSYVKWKEDHVCQRNTTKKSGEMEVEAGLILFKRSLELYNLRYTTVLSDGDSQTYIALQEEKVYGYIPIAKEDCVNHVKKRMGTALRNLVSKHKSPGLESLSGKGRLTADLINKLSSYYGWALKTHDNVDAMQRAVMATYHHITSND</sequence>
<dbReference type="EMBL" id="CM023473">
    <property type="protein sequence ID" value="KAH7953989.1"/>
    <property type="molecule type" value="Genomic_DNA"/>
</dbReference>
<comment type="caution">
    <text evidence="1">The sequence shown here is derived from an EMBL/GenBank/DDBJ whole genome shotgun (WGS) entry which is preliminary data.</text>
</comment>
<evidence type="ECO:0000313" key="1">
    <source>
        <dbReference type="EMBL" id="KAH7953989.1"/>
    </source>
</evidence>
<organism evidence="1 2">
    <name type="scientific">Dermacentor silvarum</name>
    <name type="common">Tick</name>
    <dbReference type="NCBI Taxonomy" id="543639"/>
    <lineage>
        <taxon>Eukaryota</taxon>
        <taxon>Metazoa</taxon>
        <taxon>Ecdysozoa</taxon>
        <taxon>Arthropoda</taxon>
        <taxon>Chelicerata</taxon>
        <taxon>Arachnida</taxon>
        <taxon>Acari</taxon>
        <taxon>Parasitiformes</taxon>
        <taxon>Ixodida</taxon>
        <taxon>Ixodoidea</taxon>
        <taxon>Ixodidae</taxon>
        <taxon>Rhipicephalinae</taxon>
        <taxon>Dermacentor</taxon>
    </lineage>
</organism>